<keyword evidence="4" id="KW-0472">Membrane</keyword>
<dbReference type="Proteomes" id="UP000016922">
    <property type="component" value="Unassembled WGS sequence"/>
</dbReference>
<dbReference type="InterPro" id="IPR056884">
    <property type="entry name" value="NPHP3-like_N"/>
</dbReference>
<dbReference type="OMA" id="ADHHTVC"/>
<keyword evidence="4" id="KW-0256">Endoplasmic reticulum</keyword>
<dbReference type="Pfam" id="PF07819">
    <property type="entry name" value="PGAP1"/>
    <property type="match status" value="1"/>
</dbReference>
<dbReference type="EMBL" id="KE145370">
    <property type="protein sequence ID" value="EPE26461.1"/>
    <property type="molecule type" value="Genomic_DNA"/>
</dbReference>
<dbReference type="KEGG" id="glz:GLAREA_02374"/>
<dbReference type="InterPro" id="IPR027417">
    <property type="entry name" value="P-loop_NTPase"/>
</dbReference>
<dbReference type="EC" id="3.1.-.-" evidence="4"/>
<dbReference type="PANTHER" id="PTHR10039">
    <property type="entry name" value="AMELOGENIN"/>
    <property type="match status" value="1"/>
</dbReference>
<evidence type="ECO:0000313" key="8">
    <source>
        <dbReference type="Proteomes" id="UP000016922"/>
    </source>
</evidence>
<dbReference type="InterPro" id="IPR036322">
    <property type="entry name" value="WD40_repeat_dom_sf"/>
</dbReference>
<dbReference type="HOGENOM" id="CLU_001384_2_0_1"/>
<comment type="function">
    <text evidence="1 4">Involved in inositol deacylation of GPI-anchored proteins which plays important roles in the quality control and ER-associated degradation of GPI-anchored proteins.</text>
</comment>
<organism evidence="7 8">
    <name type="scientific">Glarea lozoyensis (strain ATCC 20868 / MF5171)</name>
    <dbReference type="NCBI Taxonomy" id="1116229"/>
    <lineage>
        <taxon>Eukaryota</taxon>
        <taxon>Fungi</taxon>
        <taxon>Dikarya</taxon>
        <taxon>Ascomycota</taxon>
        <taxon>Pezizomycotina</taxon>
        <taxon>Leotiomycetes</taxon>
        <taxon>Helotiales</taxon>
        <taxon>Helotiaceae</taxon>
        <taxon>Glarea</taxon>
    </lineage>
</organism>
<dbReference type="Pfam" id="PF22939">
    <property type="entry name" value="WHD_GPIID"/>
    <property type="match status" value="1"/>
</dbReference>
<dbReference type="SUPFAM" id="SSF53474">
    <property type="entry name" value="alpha/beta-Hydrolases"/>
    <property type="match status" value="1"/>
</dbReference>
<dbReference type="PANTHER" id="PTHR10039:SF16">
    <property type="entry name" value="GPI INOSITOL-DEACYLASE"/>
    <property type="match status" value="1"/>
</dbReference>
<feature type="region of interest" description="Disordered" evidence="5">
    <location>
        <begin position="1"/>
        <end position="33"/>
    </location>
</feature>
<keyword evidence="4" id="KW-0813">Transport</keyword>
<dbReference type="eggNOG" id="KOG2029">
    <property type="taxonomic scope" value="Eukaryota"/>
</dbReference>
<dbReference type="RefSeq" id="XP_008085651.1">
    <property type="nucleotide sequence ID" value="XM_008087460.1"/>
</dbReference>
<evidence type="ECO:0000256" key="3">
    <source>
        <dbReference type="ARBA" id="ARBA00022737"/>
    </source>
</evidence>
<keyword evidence="8" id="KW-1185">Reference proteome</keyword>
<dbReference type="Gene3D" id="3.40.50.300">
    <property type="entry name" value="P-loop containing nucleotide triphosphate hydrolases"/>
    <property type="match status" value="1"/>
</dbReference>
<evidence type="ECO:0000256" key="1">
    <source>
        <dbReference type="ARBA" id="ARBA00003496"/>
    </source>
</evidence>
<accession>S3D324</accession>
<dbReference type="Gene3D" id="3.40.50.1820">
    <property type="entry name" value="alpha/beta hydrolase"/>
    <property type="match status" value="1"/>
</dbReference>
<dbReference type="SMART" id="SM00320">
    <property type="entry name" value="WD40"/>
    <property type="match status" value="4"/>
</dbReference>
<dbReference type="Gene3D" id="2.130.10.10">
    <property type="entry name" value="YVTN repeat-like/Quinoprotein amine dehydrogenase"/>
    <property type="match status" value="2"/>
</dbReference>
<dbReference type="OrthoDB" id="1658288at2759"/>
<evidence type="ECO:0000259" key="6">
    <source>
        <dbReference type="PROSITE" id="PS50837"/>
    </source>
</evidence>
<reference evidence="7 8" key="1">
    <citation type="journal article" date="2013" name="BMC Genomics">
        <title>Genomics-driven discovery of the pneumocandin biosynthetic gene cluster in the fungus Glarea lozoyensis.</title>
        <authorList>
            <person name="Chen L."/>
            <person name="Yue Q."/>
            <person name="Zhang X."/>
            <person name="Xiang M."/>
            <person name="Wang C."/>
            <person name="Li S."/>
            <person name="Che Y."/>
            <person name="Ortiz-Lopez F.J."/>
            <person name="Bills G.F."/>
            <person name="Liu X."/>
            <person name="An Z."/>
        </authorList>
    </citation>
    <scope>NUCLEOTIDE SEQUENCE [LARGE SCALE GENOMIC DNA]</scope>
    <source>
        <strain evidence="8">ATCC 20868 / MF5171</strain>
    </source>
</reference>
<gene>
    <name evidence="7" type="ORF">GLAREA_02374</name>
</gene>
<dbReference type="SUPFAM" id="SSF52540">
    <property type="entry name" value="P-loop containing nucleoside triphosphate hydrolases"/>
    <property type="match status" value="1"/>
</dbReference>
<dbReference type="InterPro" id="IPR007111">
    <property type="entry name" value="NACHT_NTPase"/>
</dbReference>
<dbReference type="InterPro" id="IPR015943">
    <property type="entry name" value="WD40/YVTN_repeat-like_dom_sf"/>
</dbReference>
<evidence type="ECO:0000256" key="2">
    <source>
        <dbReference type="ARBA" id="ARBA00015856"/>
    </source>
</evidence>
<dbReference type="Pfam" id="PF24883">
    <property type="entry name" value="NPHP3_N"/>
    <property type="match status" value="1"/>
</dbReference>
<keyword evidence="4" id="KW-0653">Protein transport</keyword>
<dbReference type="GO" id="GO:0015031">
    <property type="term" value="P:protein transport"/>
    <property type="evidence" value="ECO:0007669"/>
    <property type="project" value="UniProtKB-KW"/>
</dbReference>
<sequence length="1681" mass="189469">MQTANLRKGKEKWNKLHTDQNPEPGFEVGDYVSGTHTDLEVSDQSHVLSPRYQQKRASEPTIPYHLRPDVPGPSSIRPRLTATSSENFGEGSQFGVFARSSSTFRTTASGDAALPDPLGLVLIYSLPNPLFDLIFVHGLGGSSKRTWSWERDTENFWPPWLTEDKDLSGARIFTFGYNSNFTGQYTNLNLLDFAKDLLIRMKTYSGDLQFSNERPPAVGELPTIFVVHSMGGLVVKKAYILGRSDPQYAEMIAQIKAIVFLATPHRGSDYAQTLQNILKVTPGLSSKQYVSELEKNSGTLQDINEQFRTVCGDLTLVSFQESQKTKIGKMKTMIVDKDSAKLGYPDEISASLDADHHGVAKFKNVLDSNYVNVRNVLKWVIGEVVKNASFVSRELQNRFTPATKPTPKLITAEFLLDILGIPENFDEDFQYLSGRIAHGSCSWILQRSAVRSWIEHDTESPKLLWICGNAGSGKSILASYLIDQAQNSSHNGTCQYHFFLYGDKLKRSLSYVLCSIALQVALAHESFAARLKEFQEAAGMNIKEQKASIIWEKIFEGIMFRMTFPGPLNWVFDGLDEAESPLELIKYLSKAKSSTRINILLISRPRRDLANHISQYFPATQPELLRAEDTLSDIRDFVRASIRRILPGTDEARAEVAEEVICRSSGSFLWVQLALSSIEKNWVLKDDIKAAINEIPEGMEPLYRGIIESIAKQNQRSVDIARHILFWAACCYRPLDISELEVALKPEFDGFTNLEIAIEEICGQFVVINRSKVNLIHHTARQFLLLKTANLPISLDENHSHSHIATVCIDFLSDSTKWRRVFSGLHNMTRAGRAFADAAIFDCHPFLLYALSYWAYHVSLGLVESDELLMKVLAFLENHCLLWIHGVALTERLQILIKAAQNLKTYIKRRAQDFSKRTLKNFSLNRDAELLQWANDLIRVVGRFGNNLAEHPASIHNNVIPFCPLDSIMSRTFLHQIKSNFVVTGLTSNDWSDCLAKISTGEEQTAVHILCKDTFFLTLVGIDGTVIIWYANTCQEARRFSHGEYVTIIASSRTSNLVATSGIDYIRVWDITTGLEVNCMTKDSHHHTRAMAFSPNDDELLVAFDDCVVQCIDLASDKEKWQFLAKEPGANDHNCIRSASFSPDLTRIALIFRGRPVVVWTIQPGRGKSGHYRDQYIPPMKCILAEDKMRTMAQGDAWDPPEIAIWHPVTGHLLVLYEDTRIVAYNLSDVEQEQINHTGARAMVLSLDGNLLLTSDVQGTLSVWTVPEYQLSYQVKYDELVTGLAFSPDSTRFYDIRGEFCHVWEPDALIKASEIEQIERSSCDSNNGDTITTDPVLSNDDTSQVPITSLVFDRSGDYYCCGKEDGSVTIFTVPEGEKSRKVTNHSTSVSIIYIGWSTSSKYLVSADDSGRVIAKRLEPPTATRNRWAVFPVFDVRMENAEAVELCLFHPKDLYLLIVTPTQAYIMNLNPKKSTEVCRQRIAPGSVWINHPVDVGLLLRIDAGTEQAYHWKTLEPCEPTPQSNPQRSGGRAISIAHTVQTRDFLLLETLVRDEFRARDHRQLQTREVVIIELSRISSGIPGEHRVVVEGLSKHVNRLIGEVDDRVVFLDHHFWLCTWEIEATYTGHKKHFFLPRDWISPQSLRQIALHEHGIVLIPKNGEVAVVKASWIGGFPMQNPFSRG</sequence>
<evidence type="ECO:0000256" key="4">
    <source>
        <dbReference type="RuleBase" id="RU365011"/>
    </source>
</evidence>
<keyword evidence="3" id="KW-0677">Repeat</keyword>
<feature type="compositionally biased region" description="Basic and acidic residues" evidence="5">
    <location>
        <begin position="11"/>
        <end position="20"/>
    </location>
</feature>
<dbReference type="GeneID" id="19461431"/>
<dbReference type="SUPFAM" id="SSF50978">
    <property type="entry name" value="WD40 repeat-like"/>
    <property type="match status" value="1"/>
</dbReference>
<name>S3D324_GLAL2</name>
<dbReference type="InterPro" id="IPR054471">
    <property type="entry name" value="GPIID_WHD"/>
</dbReference>
<dbReference type="InterPro" id="IPR001680">
    <property type="entry name" value="WD40_rpt"/>
</dbReference>
<evidence type="ECO:0000313" key="7">
    <source>
        <dbReference type="EMBL" id="EPE26461.1"/>
    </source>
</evidence>
<comment type="similarity">
    <text evidence="4">Belongs to the GPI inositol-deacylase family.</text>
</comment>
<evidence type="ECO:0000256" key="5">
    <source>
        <dbReference type="SAM" id="MobiDB-lite"/>
    </source>
</evidence>
<protein>
    <recommendedName>
        <fullName evidence="2 4">GPI inositol-deacylase</fullName>
        <ecNumber evidence="4">3.1.-.-</ecNumber>
    </recommendedName>
</protein>
<feature type="region of interest" description="Disordered" evidence="5">
    <location>
        <begin position="46"/>
        <end position="77"/>
    </location>
</feature>
<dbReference type="GO" id="GO:0005789">
    <property type="term" value="C:endoplasmic reticulum membrane"/>
    <property type="evidence" value="ECO:0007669"/>
    <property type="project" value="UniProtKB-SubCell"/>
</dbReference>
<proteinExistence type="inferred from homology"/>
<dbReference type="SUPFAM" id="SSF82171">
    <property type="entry name" value="DPP6 N-terminal domain-like"/>
    <property type="match status" value="1"/>
</dbReference>
<dbReference type="InterPro" id="IPR012908">
    <property type="entry name" value="PGAP1-ab_dom-like"/>
</dbReference>
<feature type="domain" description="NACHT" evidence="6">
    <location>
        <begin position="462"/>
        <end position="605"/>
    </location>
</feature>
<dbReference type="GO" id="GO:0016788">
    <property type="term" value="F:hydrolase activity, acting on ester bonds"/>
    <property type="evidence" value="ECO:0007669"/>
    <property type="project" value="InterPro"/>
</dbReference>
<dbReference type="PROSITE" id="PS50837">
    <property type="entry name" value="NACHT"/>
    <property type="match status" value="1"/>
</dbReference>
<keyword evidence="4" id="KW-0378">Hydrolase</keyword>
<dbReference type="InterPro" id="IPR029058">
    <property type="entry name" value="AB_hydrolase_fold"/>
</dbReference>
<comment type="subcellular location">
    <subcellularLocation>
        <location evidence="4">Endoplasmic reticulum membrane</location>
    </subcellularLocation>
</comment>